<reference evidence="3 4" key="1">
    <citation type="submission" date="2015-06" db="EMBL/GenBank/DDBJ databases">
        <title>R. anatipestifer strain HXb2 is the most virulent strain so far, and the genome sequence would help us uncover the pathogenesis.</title>
        <authorList>
            <person name="Hu Q."/>
            <person name="Qi J."/>
            <person name="Bo H."/>
            <person name="Liu G."/>
            <person name="Tao M."/>
            <person name="Ding Y."/>
            <person name="Xue Y."/>
        </authorList>
    </citation>
    <scope>NUCLEOTIDE SEQUENCE [LARGE SCALE GENOMIC DNA]</scope>
    <source>
        <strain evidence="3 4">HXb2</strain>
    </source>
</reference>
<dbReference type="Pfam" id="PF01433">
    <property type="entry name" value="Peptidase_M1"/>
    <property type="match status" value="1"/>
</dbReference>
<keyword evidence="1" id="KW-0472">Membrane</keyword>
<feature type="transmembrane region" description="Helical" evidence="1">
    <location>
        <begin position="328"/>
        <end position="347"/>
    </location>
</feature>
<evidence type="ECO:0000313" key="3">
    <source>
        <dbReference type="EMBL" id="AQY22950.1"/>
    </source>
</evidence>
<dbReference type="Gene3D" id="1.10.390.10">
    <property type="entry name" value="Neutral Protease Domain 2"/>
    <property type="match status" value="1"/>
</dbReference>
<accession>A0A1S7DV16</accession>
<gene>
    <name evidence="3" type="ORF">AB406_2009</name>
</gene>
<feature type="transmembrane region" description="Helical" evidence="1">
    <location>
        <begin position="179"/>
        <end position="199"/>
    </location>
</feature>
<feature type="transmembrane region" description="Helical" evidence="1">
    <location>
        <begin position="247"/>
        <end position="270"/>
    </location>
</feature>
<dbReference type="GO" id="GO:0008237">
    <property type="term" value="F:metallopeptidase activity"/>
    <property type="evidence" value="ECO:0007669"/>
    <property type="project" value="InterPro"/>
</dbReference>
<dbReference type="InterPro" id="IPR027268">
    <property type="entry name" value="Peptidase_M4/M1_CTD_sf"/>
</dbReference>
<feature type="transmembrane region" description="Helical" evidence="1">
    <location>
        <begin position="449"/>
        <end position="471"/>
    </location>
</feature>
<feature type="transmembrane region" description="Helical" evidence="1">
    <location>
        <begin position="478"/>
        <end position="500"/>
    </location>
</feature>
<evidence type="ECO:0000259" key="2">
    <source>
        <dbReference type="Pfam" id="PF01433"/>
    </source>
</evidence>
<dbReference type="EMBL" id="CP011859">
    <property type="protein sequence ID" value="AQY22950.1"/>
    <property type="molecule type" value="Genomic_DNA"/>
</dbReference>
<feature type="transmembrane region" description="Helical" evidence="1">
    <location>
        <begin position="407"/>
        <end position="429"/>
    </location>
</feature>
<dbReference type="SUPFAM" id="SSF55486">
    <property type="entry name" value="Metalloproteases ('zincins'), catalytic domain"/>
    <property type="match status" value="1"/>
</dbReference>
<feature type="transmembrane region" description="Helical" evidence="1">
    <location>
        <begin position="533"/>
        <end position="551"/>
    </location>
</feature>
<dbReference type="InterPro" id="IPR014782">
    <property type="entry name" value="Peptidase_M1_dom"/>
</dbReference>
<feature type="transmembrane region" description="Helical" evidence="1">
    <location>
        <begin position="572"/>
        <end position="593"/>
    </location>
</feature>
<keyword evidence="1" id="KW-0812">Transmembrane</keyword>
<feature type="transmembrane region" description="Helical" evidence="1">
    <location>
        <begin position="104"/>
        <end position="133"/>
    </location>
</feature>
<feature type="transmembrane region" description="Helical" evidence="1">
    <location>
        <begin position="367"/>
        <end position="387"/>
    </location>
</feature>
<evidence type="ECO:0000313" key="4">
    <source>
        <dbReference type="Proteomes" id="UP000189883"/>
    </source>
</evidence>
<proteinExistence type="predicted"/>
<dbReference type="AlphaFoldDB" id="A0A1S7DV16"/>
<dbReference type="RefSeq" id="WP_079208116.1">
    <property type="nucleotide sequence ID" value="NZ_CP011859.1"/>
</dbReference>
<evidence type="ECO:0000256" key="1">
    <source>
        <dbReference type="SAM" id="Phobius"/>
    </source>
</evidence>
<keyword evidence="1" id="KW-1133">Transmembrane helix</keyword>
<feature type="transmembrane region" description="Helical" evidence="1">
    <location>
        <begin position="153"/>
        <end position="172"/>
    </location>
</feature>
<organism evidence="3 4">
    <name type="scientific">Riemerella anatipestifer</name>
    <name type="common">Moraxella anatipestifer</name>
    <dbReference type="NCBI Taxonomy" id="34085"/>
    <lineage>
        <taxon>Bacteria</taxon>
        <taxon>Pseudomonadati</taxon>
        <taxon>Bacteroidota</taxon>
        <taxon>Flavobacteriia</taxon>
        <taxon>Flavobacteriales</taxon>
        <taxon>Weeksellaceae</taxon>
        <taxon>Riemerella</taxon>
    </lineage>
</organism>
<dbReference type="Proteomes" id="UP000189883">
    <property type="component" value="Chromosome"/>
</dbReference>
<protein>
    <recommendedName>
        <fullName evidence="2">Peptidase M1 membrane alanine aminopeptidase domain-containing protein</fullName>
    </recommendedName>
</protein>
<sequence>MKTIFIFELKRWLKNWVFYLYLLIFFSLGFLISAIALGYFDNLSATTSSNKFVNSALSLNGLLGQLGTFINFIIPAVVGATVYRDYKYNFHSIFYVYPFSKSSYILGKFLSGILVTVLISLSIGAAFLLASVLPFANKDLLAPIDFFAYIQPYLLFIIPNIFVIGAFVFALVTLTRNEYIGFVFVIILILFQSFIYNMTNDVDDKFWVSLLDPYGAISLEYLTEYWTIEEQNTLLIPFKSALLYNRLVWVGLGILVFVATYFIFSFNYTVPSFLGKKKKAQRFTKNNFGGIIKINLPKVSYHYDFWNNFKTAISLSKFEFRLIVKNRIFLVFITILMLFIVFSGYTLGQELFGTRTYPVTWKVIDMVKGLLEVFLLLIIYLFAGISLNNASNFRINHLVDSTPVPNWVLLMSKVLGLIKMVILIMLVSITSGMLIQSYYGYFKFEIDQYLITFLGLELLYYVIVILYAVFIQGFFKNYLVGFFVIILSMMYPLVFSKIGLEHKFYYFNSSGGGYSYSDMNGFGIYRTYLYYKLYWLLFCGVLYLLTLAFWRRGIFSGAKERIKIFFSRVKQTNIAIPLILFLVLFLGLGYAFYYQAVKLEPYYSRQEEEKMLIDYEKQYKKYENYPQPRIVDVKVDMAIFPKERNYKATAEYTLINKTEKAIDSLFVNYHNNLKAINFSTAANLVHKDSVQYFDIYRLKTPLQPGESIKVNFTVQNKPNTWLKDRSPILENGTFINNSIFPSFGYNASAEIKDNDIRKKYQLPDTEIMADPKNLKARENTYITTDSDWINFEATVSTSADQIAIAPGYLQKEWTENGRRYFHYKMNQKMLNFYAFNSGRYEVKKEKYNGINYEIYYHKGHEYNLDRMMEAMKKSIKYYSENFSPYQHKQARIIEFPKTEGTFAQAFANTMPFSEGIGFIAMVDLDNPNSVDYPFSVVSHEMAHQWWAHQVIGANTKGSTLLSESLSEYSSLKVLEKEYGKYQMRKFLKEALDKYLQGRTFEWKEENPLMYVENQQYIHYNKGALVLYAMSDYLGERKFNNILKSFVEKTAFQEAPYTTSIEFVEHLKASTPPHLQYLIRDMLETITLYDNRVEDVKVTPLSNGKYQVDIKFLVSKYQTNPKGEAIYKDAKGKGLEAQIRKSKVKSLPLADYIEIGVFGEPIKKNGHQYENEIYNKKYFINKIDNHIRIVVDKKPYEVGVDSYNKLIDRVSEDNRKRVK</sequence>
<dbReference type="GO" id="GO:0008270">
    <property type="term" value="F:zinc ion binding"/>
    <property type="evidence" value="ECO:0007669"/>
    <property type="project" value="InterPro"/>
</dbReference>
<name>A0A1S7DV16_RIEAN</name>
<feature type="transmembrane region" description="Helical" evidence="1">
    <location>
        <begin position="16"/>
        <end position="40"/>
    </location>
</feature>
<feature type="transmembrane region" description="Helical" evidence="1">
    <location>
        <begin position="60"/>
        <end position="83"/>
    </location>
</feature>
<feature type="domain" description="Peptidase M1 membrane alanine aminopeptidase" evidence="2">
    <location>
        <begin position="868"/>
        <end position="1068"/>
    </location>
</feature>